<sequence length="76" mass="7654">MNEQRTNLVKRVAATAGVAGALAIGGVMTAGAASAETVSKPSSTVLTNVTPGVVDASIMANRTCCQNQQVQNNTCC</sequence>
<organism evidence="2 3">
    <name type="scientific">Actinomadura fulvescens</name>
    <dbReference type="NCBI Taxonomy" id="46160"/>
    <lineage>
        <taxon>Bacteria</taxon>
        <taxon>Bacillati</taxon>
        <taxon>Actinomycetota</taxon>
        <taxon>Actinomycetes</taxon>
        <taxon>Streptosporangiales</taxon>
        <taxon>Thermomonosporaceae</taxon>
        <taxon>Actinomadura</taxon>
    </lineage>
</organism>
<dbReference type="Proteomes" id="UP001501509">
    <property type="component" value="Unassembled WGS sequence"/>
</dbReference>
<feature type="signal peptide" evidence="1">
    <location>
        <begin position="1"/>
        <end position="32"/>
    </location>
</feature>
<comment type="caution">
    <text evidence="2">The sequence shown here is derived from an EMBL/GenBank/DDBJ whole genome shotgun (WGS) entry which is preliminary data.</text>
</comment>
<evidence type="ECO:0000313" key="3">
    <source>
        <dbReference type="Proteomes" id="UP001501509"/>
    </source>
</evidence>
<evidence type="ECO:0008006" key="4">
    <source>
        <dbReference type="Google" id="ProtNLM"/>
    </source>
</evidence>
<keyword evidence="1" id="KW-0732">Signal</keyword>
<dbReference type="EMBL" id="BAAATD010000010">
    <property type="protein sequence ID" value="GAA2619934.1"/>
    <property type="molecule type" value="Genomic_DNA"/>
</dbReference>
<name>A0ABP6CKL4_9ACTN</name>
<evidence type="ECO:0000313" key="2">
    <source>
        <dbReference type="EMBL" id="GAA2619934.1"/>
    </source>
</evidence>
<reference evidence="3" key="1">
    <citation type="journal article" date="2019" name="Int. J. Syst. Evol. Microbiol.">
        <title>The Global Catalogue of Microorganisms (GCM) 10K type strain sequencing project: providing services to taxonomists for standard genome sequencing and annotation.</title>
        <authorList>
            <consortium name="The Broad Institute Genomics Platform"/>
            <consortium name="The Broad Institute Genome Sequencing Center for Infectious Disease"/>
            <person name="Wu L."/>
            <person name="Ma J."/>
        </authorList>
    </citation>
    <scope>NUCLEOTIDE SEQUENCE [LARGE SCALE GENOMIC DNA]</scope>
    <source>
        <strain evidence="3">JCM 6833</strain>
    </source>
</reference>
<proteinExistence type="predicted"/>
<protein>
    <recommendedName>
        <fullName evidence="4">Secreted protein</fullName>
    </recommendedName>
</protein>
<gene>
    <name evidence="2" type="ORF">GCM10010411_64630</name>
</gene>
<evidence type="ECO:0000256" key="1">
    <source>
        <dbReference type="SAM" id="SignalP"/>
    </source>
</evidence>
<accession>A0ABP6CKL4</accession>
<keyword evidence="3" id="KW-1185">Reference proteome</keyword>
<dbReference type="RefSeq" id="WP_344546264.1">
    <property type="nucleotide sequence ID" value="NZ_BAAATD010000010.1"/>
</dbReference>
<feature type="chain" id="PRO_5047397468" description="Secreted protein" evidence="1">
    <location>
        <begin position="33"/>
        <end position="76"/>
    </location>
</feature>